<protein>
    <submittedName>
        <fullName evidence="2">Uncharacterized protein</fullName>
    </submittedName>
</protein>
<feature type="region of interest" description="Disordered" evidence="1">
    <location>
        <begin position="1"/>
        <end position="35"/>
    </location>
</feature>
<name>A0A0C9Y9S9_9AGAR</name>
<evidence type="ECO:0000313" key="3">
    <source>
        <dbReference type="Proteomes" id="UP000054477"/>
    </source>
</evidence>
<keyword evidence="3" id="KW-1185">Reference proteome</keyword>
<gene>
    <name evidence="2" type="ORF">K443DRAFT_2751</name>
</gene>
<evidence type="ECO:0000313" key="2">
    <source>
        <dbReference type="EMBL" id="KIK06962.1"/>
    </source>
</evidence>
<evidence type="ECO:0000256" key="1">
    <source>
        <dbReference type="SAM" id="MobiDB-lite"/>
    </source>
</evidence>
<dbReference type="AlphaFoldDB" id="A0A0C9Y9S9"/>
<feature type="compositionally biased region" description="Basic and acidic residues" evidence="1">
    <location>
        <begin position="1"/>
        <end position="23"/>
    </location>
</feature>
<dbReference type="HOGENOM" id="CLU_2558612_0_0_1"/>
<reference evidence="2 3" key="1">
    <citation type="submission" date="2014-04" db="EMBL/GenBank/DDBJ databases">
        <authorList>
            <consortium name="DOE Joint Genome Institute"/>
            <person name="Kuo A."/>
            <person name="Kohler A."/>
            <person name="Nagy L.G."/>
            <person name="Floudas D."/>
            <person name="Copeland A."/>
            <person name="Barry K.W."/>
            <person name="Cichocki N."/>
            <person name="Veneault-Fourrey C."/>
            <person name="LaButti K."/>
            <person name="Lindquist E.A."/>
            <person name="Lipzen A."/>
            <person name="Lundell T."/>
            <person name="Morin E."/>
            <person name="Murat C."/>
            <person name="Sun H."/>
            <person name="Tunlid A."/>
            <person name="Henrissat B."/>
            <person name="Grigoriev I.V."/>
            <person name="Hibbett D.S."/>
            <person name="Martin F."/>
            <person name="Nordberg H.P."/>
            <person name="Cantor M.N."/>
            <person name="Hua S.X."/>
        </authorList>
    </citation>
    <scope>NUCLEOTIDE SEQUENCE [LARGE SCALE GENOMIC DNA]</scope>
    <source>
        <strain evidence="2 3">LaAM-08-1</strain>
    </source>
</reference>
<proteinExistence type="predicted"/>
<organism evidence="2 3">
    <name type="scientific">Laccaria amethystina LaAM-08-1</name>
    <dbReference type="NCBI Taxonomy" id="1095629"/>
    <lineage>
        <taxon>Eukaryota</taxon>
        <taxon>Fungi</taxon>
        <taxon>Dikarya</taxon>
        <taxon>Basidiomycota</taxon>
        <taxon>Agaricomycotina</taxon>
        <taxon>Agaricomycetes</taxon>
        <taxon>Agaricomycetidae</taxon>
        <taxon>Agaricales</taxon>
        <taxon>Agaricineae</taxon>
        <taxon>Hydnangiaceae</taxon>
        <taxon>Laccaria</taxon>
    </lineage>
</organism>
<accession>A0A0C9Y9S9</accession>
<dbReference type="Proteomes" id="UP000054477">
    <property type="component" value="Unassembled WGS sequence"/>
</dbReference>
<reference evidence="3" key="2">
    <citation type="submission" date="2015-01" db="EMBL/GenBank/DDBJ databases">
        <title>Evolutionary Origins and Diversification of the Mycorrhizal Mutualists.</title>
        <authorList>
            <consortium name="DOE Joint Genome Institute"/>
            <consortium name="Mycorrhizal Genomics Consortium"/>
            <person name="Kohler A."/>
            <person name="Kuo A."/>
            <person name="Nagy L.G."/>
            <person name="Floudas D."/>
            <person name="Copeland A."/>
            <person name="Barry K.W."/>
            <person name="Cichocki N."/>
            <person name="Veneault-Fourrey C."/>
            <person name="LaButti K."/>
            <person name="Lindquist E.A."/>
            <person name="Lipzen A."/>
            <person name="Lundell T."/>
            <person name="Morin E."/>
            <person name="Murat C."/>
            <person name="Riley R."/>
            <person name="Ohm R."/>
            <person name="Sun H."/>
            <person name="Tunlid A."/>
            <person name="Henrissat B."/>
            <person name="Grigoriev I.V."/>
            <person name="Hibbett D.S."/>
            <person name="Martin F."/>
        </authorList>
    </citation>
    <scope>NUCLEOTIDE SEQUENCE [LARGE SCALE GENOMIC DNA]</scope>
    <source>
        <strain evidence="3">LaAM-08-1</strain>
    </source>
</reference>
<sequence>MADIKDVRDAPGTERRGGEERGEGSTIRESTLKSTRVAQTTCRMEWLVLPESAATSTGSTSGKIGGGIINMPAWGGVFSVGD</sequence>
<dbReference type="EMBL" id="KN838550">
    <property type="protein sequence ID" value="KIK06962.1"/>
    <property type="molecule type" value="Genomic_DNA"/>
</dbReference>